<keyword evidence="5" id="KW-1185">Reference proteome</keyword>
<feature type="domain" description="Fumarylacetoacetase-like C-terminal" evidence="3">
    <location>
        <begin position="17"/>
        <end position="211"/>
    </location>
</feature>
<dbReference type="AlphaFoldDB" id="A0A6P2BLR5"/>
<evidence type="ECO:0000256" key="2">
    <source>
        <dbReference type="PIRSR" id="PIRSR605493-1"/>
    </source>
</evidence>
<dbReference type="InterPro" id="IPR036704">
    <property type="entry name" value="RraA/RraA-like_sf"/>
</dbReference>
<dbReference type="GO" id="GO:0016787">
    <property type="term" value="F:hydrolase activity"/>
    <property type="evidence" value="ECO:0007669"/>
    <property type="project" value="UniProtKB-KW"/>
</dbReference>
<feature type="binding site" evidence="2">
    <location>
        <begin position="362"/>
        <end position="365"/>
    </location>
    <ligand>
        <name>substrate</name>
    </ligand>
</feature>
<sequence length="504" mass="53486">MTEQPAEHPLTGQPPSKIVAVHVSYRSRAMERGRLPSWPSYFLKPPNTLAASGTPVLRPPGCELLAFEGEVALVIGTRASRVSPADAWRHVRWVTAANDFGVYDLRYADKGSNVRSKGIDGFTPIGPGLLDAAALDPERIRLRTWVNGELAQDAVSGDDLLFSYPEIVADISRLTTLEPGDLILTGTPTGSTVVRPGDVVEVEVSREGTAQDRTALSTGRLRSPIAEADYELSPPGAMPAADDAQREAAYGAGGGPGPSGSAAELLRAVSRVSTATLSSQLRKRGFNALTLDRLHATRPGQKMAGFARTLRYVPFREDLFTTYGGTLPGGGLNAQKRAVEQVRPGEVLVIEARGDSTAGTVGDILALRAQMRGAAGIVTDGAIRDSQALHAMDMPVYYGATHPAVLGRRHVPWEVNTAIACAGVTVMPGDIIVGDGDGVIVIPAHLAAEVARDAAEQELQEEFAAAMVTKGESVDGLYPLGKRWRPAYDAWRTARDDEGSGQTS</sequence>
<evidence type="ECO:0000259" key="3">
    <source>
        <dbReference type="Pfam" id="PF01557"/>
    </source>
</evidence>
<dbReference type="Pfam" id="PF03737">
    <property type="entry name" value="RraA-like"/>
    <property type="match status" value="1"/>
</dbReference>
<keyword evidence="4" id="KW-0378">Hydrolase</keyword>
<dbReference type="EMBL" id="RPFW01000011">
    <property type="protein sequence ID" value="TVY99879.1"/>
    <property type="molecule type" value="Genomic_DNA"/>
</dbReference>
<dbReference type="Gene3D" id="3.90.850.10">
    <property type="entry name" value="Fumarylacetoacetase-like, C-terminal domain"/>
    <property type="match status" value="1"/>
</dbReference>
<dbReference type="Proteomes" id="UP000460272">
    <property type="component" value="Unassembled WGS sequence"/>
</dbReference>
<dbReference type="InterPro" id="IPR011234">
    <property type="entry name" value="Fumarylacetoacetase-like_C"/>
</dbReference>
<feature type="binding site" evidence="2">
    <location>
        <position position="384"/>
    </location>
    <ligand>
        <name>substrate</name>
    </ligand>
</feature>
<protein>
    <submittedName>
        <fullName evidence="4">Fumarylacetoacetate hydrolase family protein</fullName>
    </submittedName>
</protein>
<evidence type="ECO:0000256" key="1">
    <source>
        <dbReference type="ARBA" id="ARBA00022723"/>
    </source>
</evidence>
<name>A0A6P2BLR5_9ACTN</name>
<evidence type="ECO:0000313" key="4">
    <source>
        <dbReference type="EMBL" id="TVY99879.1"/>
    </source>
</evidence>
<dbReference type="Pfam" id="PF01557">
    <property type="entry name" value="FAA_hydrolase"/>
    <property type="match status" value="1"/>
</dbReference>
<dbReference type="PANTHER" id="PTHR11820">
    <property type="entry name" value="ACYLPYRUVASE"/>
    <property type="match status" value="1"/>
</dbReference>
<dbReference type="InterPro" id="IPR036663">
    <property type="entry name" value="Fumarylacetoacetase_C_sf"/>
</dbReference>
<dbReference type="GO" id="GO:0046872">
    <property type="term" value="F:metal ion binding"/>
    <property type="evidence" value="ECO:0007669"/>
    <property type="project" value="UniProtKB-KW"/>
</dbReference>
<dbReference type="RefSeq" id="WP_145861987.1">
    <property type="nucleotide sequence ID" value="NZ_RPFW01000011.1"/>
</dbReference>
<dbReference type="NCBIfam" id="NF009399">
    <property type="entry name" value="PRK12764.1"/>
    <property type="match status" value="1"/>
</dbReference>
<accession>A0A6P2BLR5</accession>
<comment type="caution">
    <text evidence="4">The sequence shown here is derived from an EMBL/GenBank/DDBJ whole genome shotgun (WGS) entry which is preliminary data.</text>
</comment>
<dbReference type="SUPFAM" id="SSF56529">
    <property type="entry name" value="FAH"/>
    <property type="match status" value="1"/>
</dbReference>
<proteinExistence type="predicted"/>
<dbReference type="InterPro" id="IPR005493">
    <property type="entry name" value="RraA/RraA-like"/>
</dbReference>
<keyword evidence="2" id="KW-0460">Magnesium</keyword>
<dbReference type="PANTHER" id="PTHR11820:SF112">
    <property type="entry name" value="FUMARYLACETOACETATE HYDROLASE FAMILY PROTEIN (AFU_ORTHOLOGUE AFUA_1G02370)-RELATED"/>
    <property type="match status" value="1"/>
</dbReference>
<comment type="cofactor">
    <cofactor evidence="2">
        <name>Mg(2+)</name>
        <dbReference type="ChEBI" id="CHEBI:18420"/>
    </cofactor>
</comment>
<dbReference type="Gene3D" id="3.50.30.40">
    <property type="entry name" value="Ribonuclease E inhibitor RraA/RraA-like"/>
    <property type="match status" value="1"/>
</dbReference>
<dbReference type="SUPFAM" id="SSF89562">
    <property type="entry name" value="RraA-like"/>
    <property type="match status" value="1"/>
</dbReference>
<dbReference type="CDD" id="cd16841">
    <property type="entry name" value="RraA_family"/>
    <property type="match status" value="1"/>
</dbReference>
<feature type="binding site" evidence="2">
    <location>
        <position position="385"/>
    </location>
    <ligand>
        <name>Mg(2+)</name>
        <dbReference type="ChEBI" id="CHEBI:18420"/>
    </ligand>
</feature>
<dbReference type="OrthoDB" id="9805307at2"/>
<dbReference type="NCBIfam" id="NF006093">
    <property type="entry name" value="PRK08245.1"/>
    <property type="match status" value="1"/>
</dbReference>
<gene>
    <name evidence="4" type="ORF">EAS64_40280</name>
</gene>
<evidence type="ECO:0000313" key="5">
    <source>
        <dbReference type="Proteomes" id="UP000460272"/>
    </source>
</evidence>
<organism evidence="4 5">
    <name type="scientific">Trebonia kvetii</name>
    <dbReference type="NCBI Taxonomy" id="2480626"/>
    <lineage>
        <taxon>Bacteria</taxon>
        <taxon>Bacillati</taxon>
        <taxon>Actinomycetota</taxon>
        <taxon>Actinomycetes</taxon>
        <taxon>Streptosporangiales</taxon>
        <taxon>Treboniaceae</taxon>
        <taxon>Trebonia</taxon>
    </lineage>
</organism>
<reference evidence="4 5" key="1">
    <citation type="submission" date="2018-11" db="EMBL/GenBank/DDBJ databases">
        <title>Trebonia kvetii gen.nov., sp.nov., a novel acidophilic actinobacterium, and proposal of the new actinobacterial family Treboniaceae fam. nov.</title>
        <authorList>
            <person name="Rapoport D."/>
            <person name="Sagova-Mareckova M."/>
            <person name="Sedlacek I."/>
            <person name="Provaznik J."/>
            <person name="Kralova S."/>
            <person name="Pavlinic D."/>
            <person name="Benes V."/>
            <person name="Kopecky J."/>
        </authorList>
    </citation>
    <scope>NUCLEOTIDE SEQUENCE [LARGE SCALE GENOMIC DNA]</scope>
    <source>
        <strain evidence="4 5">15Tr583</strain>
    </source>
</reference>
<keyword evidence="1 2" id="KW-0479">Metal-binding</keyword>